<dbReference type="AlphaFoldDB" id="A0A6G7XEX8"/>
<accession>A0A6G7XEX8</accession>
<keyword evidence="3" id="KW-0597">Phosphoprotein</keyword>
<dbReference type="EMBL" id="CP049863">
    <property type="protein sequence ID" value="QIK63103.1"/>
    <property type="molecule type" value="Genomic_DNA"/>
</dbReference>
<dbReference type="CDD" id="cd05799">
    <property type="entry name" value="PGM2"/>
    <property type="match status" value="1"/>
</dbReference>
<feature type="domain" description="Alpha-D-phosphohexomutase alpha/beta/alpha" evidence="11">
    <location>
        <begin position="381"/>
        <end position="477"/>
    </location>
</feature>
<evidence type="ECO:0000256" key="7">
    <source>
        <dbReference type="SAM" id="MobiDB-lite"/>
    </source>
</evidence>
<dbReference type="SUPFAM" id="SSF53738">
    <property type="entry name" value="Phosphoglucomutase, first 3 domains"/>
    <property type="match status" value="3"/>
</dbReference>
<dbReference type="GO" id="GO:0000287">
    <property type="term" value="F:magnesium ion binding"/>
    <property type="evidence" value="ECO:0007669"/>
    <property type="project" value="InterPro"/>
</dbReference>
<dbReference type="Gene3D" id="3.40.120.10">
    <property type="entry name" value="Alpha-D-Glucose-1,6-Bisphosphate, subunit A, domain 3"/>
    <property type="match status" value="3"/>
</dbReference>
<keyword evidence="5" id="KW-0460">Magnesium</keyword>
<dbReference type="InterPro" id="IPR036900">
    <property type="entry name" value="A-D-PHexomutase_C_sf"/>
</dbReference>
<dbReference type="GO" id="GO:0006166">
    <property type="term" value="P:purine ribonucleoside salvage"/>
    <property type="evidence" value="ECO:0007669"/>
    <property type="project" value="TreeGrafter"/>
</dbReference>
<evidence type="ECO:0000256" key="4">
    <source>
        <dbReference type="ARBA" id="ARBA00022723"/>
    </source>
</evidence>
<evidence type="ECO:0000259" key="8">
    <source>
        <dbReference type="Pfam" id="PF00408"/>
    </source>
</evidence>
<comment type="cofactor">
    <cofactor evidence="1">
        <name>Mg(2+)</name>
        <dbReference type="ChEBI" id="CHEBI:18420"/>
    </cofactor>
</comment>
<dbReference type="Pfam" id="PF02880">
    <property type="entry name" value="PGM_PMM_III"/>
    <property type="match status" value="1"/>
</dbReference>
<dbReference type="GO" id="GO:0008973">
    <property type="term" value="F:phosphopentomutase activity"/>
    <property type="evidence" value="ECO:0007669"/>
    <property type="project" value="TreeGrafter"/>
</dbReference>
<dbReference type="InterPro" id="IPR016066">
    <property type="entry name" value="A-D-PHexomutase_CS"/>
</dbReference>
<dbReference type="GO" id="GO:0005975">
    <property type="term" value="P:carbohydrate metabolic process"/>
    <property type="evidence" value="ECO:0007669"/>
    <property type="project" value="InterPro"/>
</dbReference>
<dbReference type="KEGG" id="lvi:G7068_07740"/>
<dbReference type="SUPFAM" id="SSF55957">
    <property type="entry name" value="Phosphoglucomutase, C-terminal domain"/>
    <property type="match status" value="1"/>
</dbReference>
<dbReference type="Pfam" id="PF02879">
    <property type="entry name" value="PGM_PMM_II"/>
    <property type="match status" value="1"/>
</dbReference>
<protein>
    <submittedName>
        <fullName evidence="12">Phospho-sugar mutase</fullName>
    </submittedName>
</protein>
<gene>
    <name evidence="12" type="ORF">G7068_07740</name>
</gene>
<dbReference type="InterPro" id="IPR005845">
    <property type="entry name" value="A-D-PHexomutase_a/b/a-II"/>
</dbReference>
<evidence type="ECO:0000256" key="5">
    <source>
        <dbReference type="ARBA" id="ARBA00022842"/>
    </source>
</evidence>
<dbReference type="InterPro" id="IPR005844">
    <property type="entry name" value="A-D-PHexomutase_a/b/a-I"/>
</dbReference>
<name>A0A6G7XEX8_9MICO</name>
<dbReference type="Proteomes" id="UP000502677">
    <property type="component" value="Chromosome"/>
</dbReference>
<evidence type="ECO:0000313" key="12">
    <source>
        <dbReference type="EMBL" id="QIK63103.1"/>
    </source>
</evidence>
<dbReference type="InterPro" id="IPR016055">
    <property type="entry name" value="A-D-PHexomutase_a/b/a-I/II/III"/>
</dbReference>
<dbReference type="Pfam" id="PF02878">
    <property type="entry name" value="PGM_PMM_I"/>
    <property type="match status" value="1"/>
</dbReference>
<sequence>MAKPGSAVPGDTVTPASDTAGRSQLLISEALAWEAQDFDEVTRQQTRELVARAQAGDPEADAELAAAFGGRLAFGTAGLRGPIGSGPARMNRVVVSQTSAGFAAYLRDRTARGEARKNPSIVIGYDGRVNSKIFAHDVAEIMAGAGIRTTLLPEAGPTPLTAFAVRYLGASAGVMITASHNPPQDNGYKVYLGDADGGSQIVPPADGEIAAHIDRVAATPVADLPRSRIYTVEGPGLLEAYVSETASALLAGFPKPEGAADAPLAIAYTAMHGVGSAVAQRVFAATSLPSVTSVPEQDQPDGAFPTVSFPNPEEPGALDLAFRTAREINADLVVAHDPDADRLAIALPHSETTGGYRRLTGNELGLLLGWRAAERERVRALAEDREPSGALACTIVSSPALRAVANDYGLDYAETLSGFKWVSRVPGLLFGFEEALGYLTHPEIVRDKDGISASADAIAMARECAATGRTIWDLLDEASLRFGHFASGQVTLRLASMTASTELSERVRQNPPQDFAGIPVEKAQDLLTPGAAEVPANVLRYDLEDGSRVMIRPSGTEPKLKVYIDTFSGEGSLAERREAAETALVRIETAVREYLADAQNSETL</sequence>
<dbReference type="Gene3D" id="3.30.310.50">
    <property type="entry name" value="Alpha-D-phosphohexomutase, C-terminal domain"/>
    <property type="match status" value="1"/>
</dbReference>
<dbReference type="InterPro" id="IPR005846">
    <property type="entry name" value="A-D-PHexomutase_a/b/a-III"/>
</dbReference>
<dbReference type="RefSeq" id="WP_166290819.1">
    <property type="nucleotide sequence ID" value="NZ_CP049863.1"/>
</dbReference>
<evidence type="ECO:0000259" key="10">
    <source>
        <dbReference type="Pfam" id="PF02879"/>
    </source>
</evidence>
<dbReference type="InterPro" id="IPR005841">
    <property type="entry name" value="Alpha-D-phosphohexomutase_SF"/>
</dbReference>
<organism evidence="12 13">
    <name type="scientific">Leucobacter viscericola</name>
    <dbReference type="NCBI Taxonomy" id="2714935"/>
    <lineage>
        <taxon>Bacteria</taxon>
        <taxon>Bacillati</taxon>
        <taxon>Actinomycetota</taxon>
        <taxon>Actinomycetes</taxon>
        <taxon>Micrococcales</taxon>
        <taxon>Microbacteriaceae</taxon>
        <taxon>Leucobacter</taxon>
    </lineage>
</organism>
<dbReference type="PROSITE" id="PS00710">
    <property type="entry name" value="PGM_PMM"/>
    <property type="match status" value="1"/>
</dbReference>
<dbReference type="PANTHER" id="PTHR45745">
    <property type="entry name" value="PHOSPHOMANNOMUTASE 45A"/>
    <property type="match status" value="1"/>
</dbReference>
<dbReference type="PANTHER" id="PTHR45745:SF1">
    <property type="entry name" value="PHOSPHOGLUCOMUTASE 2B-RELATED"/>
    <property type="match status" value="1"/>
</dbReference>
<evidence type="ECO:0000256" key="1">
    <source>
        <dbReference type="ARBA" id="ARBA00001946"/>
    </source>
</evidence>
<evidence type="ECO:0000313" key="13">
    <source>
        <dbReference type="Proteomes" id="UP000502677"/>
    </source>
</evidence>
<evidence type="ECO:0000256" key="3">
    <source>
        <dbReference type="ARBA" id="ARBA00022553"/>
    </source>
</evidence>
<feature type="region of interest" description="Disordered" evidence="7">
    <location>
        <begin position="1"/>
        <end position="20"/>
    </location>
</feature>
<comment type="similarity">
    <text evidence="2">Belongs to the phosphohexose mutase family.</text>
</comment>
<keyword evidence="6" id="KW-0413">Isomerase</keyword>
<evidence type="ECO:0000256" key="6">
    <source>
        <dbReference type="ARBA" id="ARBA00023235"/>
    </source>
</evidence>
<feature type="domain" description="Alpha-D-phosphohexomutase C-terminal" evidence="8">
    <location>
        <begin position="529"/>
        <end position="569"/>
    </location>
</feature>
<evidence type="ECO:0000256" key="2">
    <source>
        <dbReference type="ARBA" id="ARBA00010231"/>
    </source>
</evidence>
<evidence type="ECO:0000259" key="9">
    <source>
        <dbReference type="Pfam" id="PF02878"/>
    </source>
</evidence>
<reference evidence="12 13" key="1">
    <citation type="submission" date="2020-03" db="EMBL/GenBank/DDBJ databases">
        <title>Leucobacter sp. nov., isolated from beetles.</title>
        <authorList>
            <person name="Hyun D.-W."/>
            <person name="Bae J.-W."/>
        </authorList>
    </citation>
    <scope>NUCLEOTIDE SEQUENCE [LARGE SCALE GENOMIC DNA]</scope>
    <source>
        <strain evidence="12 13">HDW9C</strain>
    </source>
</reference>
<keyword evidence="4" id="KW-0479">Metal-binding</keyword>
<proteinExistence type="inferred from homology"/>
<feature type="domain" description="Alpha-D-phosphohexomutase alpha/beta/alpha" evidence="9">
    <location>
        <begin position="72"/>
        <end position="215"/>
    </location>
</feature>
<dbReference type="Pfam" id="PF00408">
    <property type="entry name" value="PGM_PMM_IV"/>
    <property type="match status" value="1"/>
</dbReference>
<dbReference type="PRINTS" id="PR00509">
    <property type="entry name" value="PGMPMM"/>
</dbReference>
<feature type="domain" description="Alpha-D-phosphohexomutase alpha/beta/alpha" evidence="10">
    <location>
        <begin position="258"/>
        <end position="346"/>
    </location>
</feature>
<dbReference type="InterPro" id="IPR005843">
    <property type="entry name" value="A-D-PHexomutase_C"/>
</dbReference>
<keyword evidence="13" id="KW-1185">Reference proteome</keyword>
<evidence type="ECO:0000259" key="11">
    <source>
        <dbReference type="Pfam" id="PF02880"/>
    </source>
</evidence>